<protein>
    <recommendedName>
        <fullName evidence="2">Regulatory protein RecX</fullName>
    </recommendedName>
</protein>
<accession>K2FXX2</accession>
<proteinExistence type="predicted"/>
<organism evidence="1">
    <name type="scientific">uncultured bacterium</name>
    <name type="common">gcode 4</name>
    <dbReference type="NCBI Taxonomy" id="1234023"/>
    <lineage>
        <taxon>Bacteria</taxon>
        <taxon>environmental samples</taxon>
    </lineage>
</organism>
<evidence type="ECO:0008006" key="2">
    <source>
        <dbReference type="Google" id="ProtNLM"/>
    </source>
</evidence>
<dbReference type="AlphaFoldDB" id="K2FXX2"/>
<dbReference type="EMBL" id="AMFJ01000680">
    <property type="protein sequence ID" value="EKE26747.1"/>
    <property type="molecule type" value="Genomic_DNA"/>
</dbReference>
<gene>
    <name evidence="1" type="ORF">ACD_4C00164G0002</name>
</gene>
<sequence length="203" mass="24948">MLKDYKIHMKYIPDYNDPKILKNYAIWYYSKYFPSINKLKSKLIRKNPDNKVVRVILIELNELFKENEIISSQIRNYFYSWKSEKYIRQKLLLKWFEIEMIEKNLSWVDSSELIENQKKTIINKINSLKDKKSKQSILRNIYTLWYDKNLISEVFGEFLFDDENLINKEFEKLEKTDIPKEKIIQKLISKWFRYDDIKKLFSN</sequence>
<name>K2FXX2_9BACT</name>
<evidence type="ECO:0000313" key="1">
    <source>
        <dbReference type="EMBL" id="EKE26747.1"/>
    </source>
</evidence>
<reference evidence="1" key="1">
    <citation type="journal article" date="2012" name="Science">
        <title>Fermentation, hydrogen, and sulfur metabolism in multiple uncultivated bacterial phyla.</title>
        <authorList>
            <person name="Wrighton K.C."/>
            <person name="Thomas B.C."/>
            <person name="Sharon I."/>
            <person name="Miller C.S."/>
            <person name="Castelle C.J."/>
            <person name="VerBerkmoes N.C."/>
            <person name="Wilkins M.J."/>
            <person name="Hettich R.L."/>
            <person name="Lipton M.S."/>
            <person name="Williams K.H."/>
            <person name="Long P.E."/>
            <person name="Banfield J.F."/>
        </authorList>
    </citation>
    <scope>NUCLEOTIDE SEQUENCE [LARGE SCALE GENOMIC DNA]</scope>
</reference>
<comment type="caution">
    <text evidence="1">The sequence shown here is derived from an EMBL/GenBank/DDBJ whole genome shotgun (WGS) entry which is preliminary data.</text>
</comment>